<evidence type="ECO:0000313" key="3">
    <source>
        <dbReference type="Proteomes" id="UP001430193"/>
    </source>
</evidence>
<accession>A0ABS2KJ97</accession>
<keyword evidence="3" id="KW-1185">Reference proteome</keyword>
<dbReference type="Proteomes" id="UP001430193">
    <property type="component" value="Unassembled WGS sequence"/>
</dbReference>
<reference evidence="2" key="1">
    <citation type="submission" date="2020-10" db="EMBL/GenBank/DDBJ databases">
        <title>Phylogeny of dyella-like bacteria.</title>
        <authorList>
            <person name="Fu J."/>
        </authorList>
    </citation>
    <scope>NUCLEOTIDE SEQUENCE</scope>
    <source>
        <strain evidence="2">DHON07</strain>
    </source>
</reference>
<feature type="transmembrane region" description="Helical" evidence="1">
    <location>
        <begin position="15"/>
        <end position="34"/>
    </location>
</feature>
<dbReference type="InterPro" id="IPR048136">
    <property type="entry name" value="STM3941-like"/>
</dbReference>
<comment type="caution">
    <text evidence="2">The sequence shown here is derived from an EMBL/GenBank/DDBJ whole genome shotgun (WGS) entry which is preliminary data.</text>
</comment>
<keyword evidence="1" id="KW-1133">Transmembrane helix</keyword>
<dbReference type="NCBIfam" id="NF041635">
    <property type="entry name" value="STM3941_fam"/>
    <property type="match status" value="1"/>
</dbReference>
<feature type="transmembrane region" description="Helical" evidence="1">
    <location>
        <begin position="40"/>
        <end position="61"/>
    </location>
</feature>
<keyword evidence="1" id="KW-0472">Membrane</keyword>
<proteinExistence type="predicted"/>
<keyword evidence="1" id="KW-0812">Transmembrane</keyword>
<sequence length="159" mass="17489">MDDEIIVLATSKKKAVLLLLGALAFVACGIFSVRTGENALIGWVCILFFGLGIPVSIYMLTPGAGELRIDRQGIQMKGPFKPMKLAWSEVNGFYVDYVRTGYSRTKMIAIEFSDSYNKLRAGRQVAQAMTGMQGALPNNFSRPAEEVCELLNSAKKKWG</sequence>
<organism evidence="2 3">
    <name type="scientific">Dyella mobilis</name>
    <dbReference type="NCBI Taxonomy" id="1849582"/>
    <lineage>
        <taxon>Bacteria</taxon>
        <taxon>Pseudomonadati</taxon>
        <taxon>Pseudomonadota</taxon>
        <taxon>Gammaproteobacteria</taxon>
        <taxon>Lysobacterales</taxon>
        <taxon>Rhodanobacteraceae</taxon>
        <taxon>Dyella</taxon>
    </lineage>
</organism>
<evidence type="ECO:0008006" key="4">
    <source>
        <dbReference type="Google" id="ProtNLM"/>
    </source>
</evidence>
<dbReference type="RefSeq" id="WP_204632843.1">
    <property type="nucleotide sequence ID" value="NZ_BSOC01000005.1"/>
</dbReference>
<dbReference type="EMBL" id="JADIKF010000040">
    <property type="protein sequence ID" value="MBM7131252.1"/>
    <property type="molecule type" value="Genomic_DNA"/>
</dbReference>
<gene>
    <name evidence="2" type="ORF">ISS99_17125</name>
</gene>
<evidence type="ECO:0000313" key="2">
    <source>
        <dbReference type="EMBL" id="MBM7131252.1"/>
    </source>
</evidence>
<protein>
    <recommendedName>
        <fullName evidence="4">PH domain-containing protein</fullName>
    </recommendedName>
</protein>
<evidence type="ECO:0000256" key="1">
    <source>
        <dbReference type="SAM" id="Phobius"/>
    </source>
</evidence>
<name>A0ABS2KJ97_9GAMM</name>